<accession>A0ABW4QAM3</accession>
<proteinExistence type="predicted"/>
<dbReference type="EMBL" id="JBHUGA010000060">
    <property type="protein sequence ID" value="MFD1847781.1"/>
    <property type="molecule type" value="Genomic_DNA"/>
</dbReference>
<organism evidence="1 2">
    <name type="scientific">Arthrobacter flavus</name>
    <dbReference type="NCBI Taxonomy" id="95172"/>
    <lineage>
        <taxon>Bacteria</taxon>
        <taxon>Bacillati</taxon>
        <taxon>Actinomycetota</taxon>
        <taxon>Actinomycetes</taxon>
        <taxon>Micrococcales</taxon>
        <taxon>Micrococcaceae</taxon>
        <taxon>Arthrobacter</taxon>
    </lineage>
</organism>
<gene>
    <name evidence="1" type="ORF">ACFSFX_14410</name>
</gene>
<evidence type="ECO:0000313" key="1">
    <source>
        <dbReference type="EMBL" id="MFD1847781.1"/>
    </source>
</evidence>
<sequence>MATNQPGDQLLYELRAREAWSQRDYERARVIASQAVDLALEDNNEVAWWNMAFLQAECLREEGAVQESVLVAQKLRDHPLTSQSPSLAVRVLTLLAVGLQGLGQLPEAVRQATAAVEVATDAVDAPELRVEAHQALIASLAESDRLDEAWAQCLALSVLLSTEMRSQTAGKAHWAIGNVAFMRHEVADGTKFHSLAAGNLSPNNDLDLWARFNKASAALRLAAGVVDAETLECIERAETASSIVGGNDRDQLELSLTRAHWLVLTGQLNAAVKRLKPICADSTILASQTAGEANLLLGRALAGRGDDIEAMNYLDAAKANFVQSGAHDRAAHVAGLIESLMQPESASP</sequence>
<dbReference type="Proteomes" id="UP001597307">
    <property type="component" value="Unassembled WGS sequence"/>
</dbReference>
<dbReference type="RefSeq" id="WP_343880940.1">
    <property type="nucleotide sequence ID" value="NZ_BAAAIJ010000051.1"/>
</dbReference>
<dbReference type="SUPFAM" id="SSF48452">
    <property type="entry name" value="TPR-like"/>
    <property type="match status" value="1"/>
</dbReference>
<evidence type="ECO:0008006" key="3">
    <source>
        <dbReference type="Google" id="ProtNLM"/>
    </source>
</evidence>
<keyword evidence="2" id="KW-1185">Reference proteome</keyword>
<name>A0ABW4QAM3_9MICC</name>
<dbReference type="InterPro" id="IPR011990">
    <property type="entry name" value="TPR-like_helical_dom_sf"/>
</dbReference>
<evidence type="ECO:0000313" key="2">
    <source>
        <dbReference type="Proteomes" id="UP001597307"/>
    </source>
</evidence>
<comment type="caution">
    <text evidence="1">The sequence shown here is derived from an EMBL/GenBank/DDBJ whole genome shotgun (WGS) entry which is preliminary data.</text>
</comment>
<dbReference type="Gene3D" id="1.25.40.10">
    <property type="entry name" value="Tetratricopeptide repeat domain"/>
    <property type="match status" value="1"/>
</dbReference>
<reference evidence="2" key="1">
    <citation type="journal article" date="2019" name="Int. J. Syst. Evol. Microbiol.">
        <title>The Global Catalogue of Microorganisms (GCM) 10K type strain sequencing project: providing services to taxonomists for standard genome sequencing and annotation.</title>
        <authorList>
            <consortium name="The Broad Institute Genomics Platform"/>
            <consortium name="The Broad Institute Genome Sequencing Center for Infectious Disease"/>
            <person name="Wu L."/>
            <person name="Ma J."/>
        </authorList>
    </citation>
    <scope>NUCLEOTIDE SEQUENCE [LARGE SCALE GENOMIC DNA]</scope>
    <source>
        <strain evidence="2">JCM 11496</strain>
    </source>
</reference>
<protein>
    <recommendedName>
        <fullName evidence="3">Tetratricopeptide repeat-containing protein</fullName>
    </recommendedName>
</protein>